<proteinExistence type="predicted"/>
<dbReference type="Proteomes" id="UP001201163">
    <property type="component" value="Unassembled WGS sequence"/>
</dbReference>
<comment type="caution">
    <text evidence="1">The sequence shown here is derived from an EMBL/GenBank/DDBJ whole genome shotgun (WGS) entry which is preliminary data.</text>
</comment>
<sequence length="118" mass="13638">GQKTDIANYVRNVVNSYSNTAVWRWRNDNKNIVTETLTERADRMFRWVFCQLETLQHCFPPNRSCTLATDDLDPNHDPIKDCTNANAAALIVQVEYAVWSIFETLYSKVIRITTPSIL</sequence>
<feature type="non-terminal residue" evidence="1">
    <location>
        <position position="118"/>
    </location>
</feature>
<keyword evidence="2" id="KW-1185">Reference proteome</keyword>
<protein>
    <submittedName>
        <fullName evidence="1">Uncharacterized protein</fullName>
    </submittedName>
</protein>
<evidence type="ECO:0000313" key="2">
    <source>
        <dbReference type="Proteomes" id="UP001201163"/>
    </source>
</evidence>
<name>A0AAD4LIT5_9AGAM</name>
<reference evidence="1" key="1">
    <citation type="submission" date="2022-01" db="EMBL/GenBank/DDBJ databases">
        <title>Comparative genomics reveals a dynamic genome evolution in the ectomycorrhizal milk-cap (Lactarius) mushrooms.</title>
        <authorList>
            <consortium name="DOE Joint Genome Institute"/>
            <person name="Lebreton A."/>
            <person name="Tang N."/>
            <person name="Kuo A."/>
            <person name="LaButti K."/>
            <person name="Drula E."/>
            <person name="Barry K."/>
            <person name="Clum A."/>
            <person name="Lipzen A."/>
            <person name="Mousain D."/>
            <person name="Ng V."/>
            <person name="Wang R."/>
            <person name="Wang X."/>
            <person name="Dai Y."/>
            <person name="Henrissat B."/>
            <person name="Grigoriev I.V."/>
            <person name="Guerin-Laguette A."/>
            <person name="Yu F."/>
            <person name="Martin F.M."/>
        </authorList>
    </citation>
    <scope>NUCLEOTIDE SEQUENCE</scope>
    <source>
        <strain evidence="1">QP</strain>
    </source>
</reference>
<dbReference type="AlphaFoldDB" id="A0AAD4LIT5"/>
<gene>
    <name evidence="1" type="ORF">EDB92DRAFT_1863589</name>
</gene>
<evidence type="ECO:0000313" key="1">
    <source>
        <dbReference type="EMBL" id="KAH8990854.1"/>
    </source>
</evidence>
<accession>A0AAD4LIT5</accession>
<organism evidence="1 2">
    <name type="scientific">Lactarius akahatsu</name>
    <dbReference type="NCBI Taxonomy" id="416441"/>
    <lineage>
        <taxon>Eukaryota</taxon>
        <taxon>Fungi</taxon>
        <taxon>Dikarya</taxon>
        <taxon>Basidiomycota</taxon>
        <taxon>Agaricomycotina</taxon>
        <taxon>Agaricomycetes</taxon>
        <taxon>Russulales</taxon>
        <taxon>Russulaceae</taxon>
        <taxon>Lactarius</taxon>
    </lineage>
</organism>
<dbReference type="EMBL" id="JAKELL010000029">
    <property type="protein sequence ID" value="KAH8990854.1"/>
    <property type="molecule type" value="Genomic_DNA"/>
</dbReference>